<dbReference type="Proteomes" id="UP000596660">
    <property type="component" value="Unplaced"/>
</dbReference>
<dbReference type="InterPro" id="IPR000315">
    <property type="entry name" value="Znf_B-box"/>
</dbReference>
<dbReference type="AlphaFoldDB" id="A0A803KQP8"/>
<protein>
    <recommendedName>
        <fullName evidence="5">B box-type domain-containing protein</fullName>
    </recommendedName>
</protein>
<dbReference type="EnsemblPlants" id="AUR62001354-RA">
    <property type="protein sequence ID" value="AUR62001354-RA:cds"/>
    <property type="gene ID" value="AUR62001354"/>
</dbReference>
<evidence type="ECO:0000313" key="6">
    <source>
        <dbReference type="EnsemblPlants" id="AUR62001354-RA:cds"/>
    </source>
</evidence>
<dbReference type="CDD" id="cd19821">
    <property type="entry name" value="Bbox1_BBX-like"/>
    <property type="match status" value="1"/>
</dbReference>
<reference evidence="6" key="1">
    <citation type="journal article" date="2017" name="Nature">
        <title>The genome of Chenopodium quinoa.</title>
        <authorList>
            <person name="Jarvis D.E."/>
            <person name="Ho Y.S."/>
            <person name="Lightfoot D.J."/>
            <person name="Schmoeckel S.M."/>
            <person name="Li B."/>
            <person name="Borm T.J.A."/>
            <person name="Ohyanagi H."/>
            <person name="Mineta K."/>
            <person name="Michell C.T."/>
            <person name="Saber N."/>
            <person name="Kharbatia N.M."/>
            <person name="Rupper R.R."/>
            <person name="Sharp A.R."/>
            <person name="Dally N."/>
            <person name="Boughton B.A."/>
            <person name="Woo Y.H."/>
            <person name="Gao G."/>
            <person name="Schijlen E.G.W.M."/>
            <person name="Guo X."/>
            <person name="Momin A.A."/>
            <person name="Negrao S."/>
            <person name="Al-Babili S."/>
            <person name="Gehring C."/>
            <person name="Roessner U."/>
            <person name="Jung C."/>
            <person name="Murphy K."/>
            <person name="Arold S.T."/>
            <person name="Gojobori T."/>
            <person name="van der Linden C.G."/>
            <person name="van Loo E.N."/>
            <person name="Jellen E.N."/>
            <person name="Maughan P.J."/>
            <person name="Tester M."/>
        </authorList>
    </citation>
    <scope>NUCLEOTIDE SEQUENCE [LARGE SCALE GENOMIC DNA]</scope>
    <source>
        <strain evidence="6">cv. PI 614886</strain>
    </source>
</reference>
<reference evidence="6" key="2">
    <citation type="submission" date="2021-03" db="UniProtKB">
        <authorList>
            <consortium name="EnsemblPlants"/>
        </authorList>
    </citation>
    <scope>IDENTIFICATION</scope>
</reference>
<dbReference type="Gramene" id="AUR62001354-RA">
    <property type="protein sequence ID" value="AUR62001354-RA:cds"/>
    <property type="gene ID" value="AUR62001354"/>
</dbReference>
<evidence type="ECO:0000256" key="2">
    <source>
        <dbReference type="ARBA" id="ARBA00022771"/>
    </source>
</evidence>
<dbReference type="InterPro" id="IPR049808">
    <property type="entry name" value="CONSTANS-like_Bbox1"/>
</dbReference>
<feature type="domain" description="B box-type" evidence="5">
    <location>
        <begin position="4"/>
        <end position="50"/>
    </location>
</feature>
<evidence type="ECO:0000313" key="7">
    <source>
        <dbReference type="Proteomes" id="UP000596660"/>
    </source>
</evidence>
<feature type="compositionally biased region" description="Low complexity" evidence="4">
    <location>
        <begin position="101"/>
        <end position="113"/>
    </location>
</feature>
<dbReference type="PANTHER" id="PTHR31717">
    <property type="entry name" value="ZINC FINGER PROTEIN CONSTANS-LIKE 10"/>
    <property type="match status" value="1"/>
</dbReference>
<evidence type="ECO:0000256" key="1">
    <source>
        <dbReference type="ARBA" id="ARBA00022723"/>
    </source>
</evidence>
<dbReference type="OrthoDB" id="153872at2759"/>
<dbReference type="OMA" id="CELASMC"/>
<dbReference type="RefSeq" id="XP_021720322.1">
    <property type="nucleotide sequence ID" value="XM_021864630.1"/>
</dbReference>
<evidence type="ECO:0000256" key="4">
    <source>
        <dbReference type="SAM" id="MobiDB-lite"/>
    </source>
</evidence>
<feature type="region of interest" description="Disordered" evidence="4">
    <location>
        <begin position="86"/>
        <end position="135"/>
    </location>
</feature>
<dbReference type="GO" id="GO:0008270">
    <property type="term" value="F:zinc ion binding"/>
    <property type="evidence" value="ECO:0007669"/>
    <property type="project" value="UniProtKB-KW"/>
</dbReference>
<feature type="compositionally biased region" description="Acidic residues" evidence="4">
    <location>
        <begin position="90"/>
        <end position="100"/>
    </location>
</feature>
<organism evidence="6 7">
    <name type="scientific">Chenopodium quinoa</name>
    <name type="common">Quinoa</name>
    <dbReference type="NCBI Taxonomy" id="63459"/>
    <lineage>
        <taxon>Eukaryota</taxon>
        <taxon>Viridiplantae</taxon>
        <taxon>Streptophyta</taxon>
        <taxon>Embryophyta</taxon>
        <taxon>Tracheophyta</taxon>
        <taxon>Spermatophyta</taxon>
        <taxon>Magnoliopsida</taxon>
        <taxon>eudicotyledons</taxon>
        <taxon>Gunneridae</taxon>
        <taxon>Pentapetalae</taxon>
        <taxon>Caryophyllales</taxon>
        <taxon>Chenopodiaceae</taxon>
        <taxon>Chenopodioideae</taxon>
        <taxon>Atripliceae</taxon>
        <taxon>Chenopodium</taxon>
    </lineage>
</organism>
<dbReference type="SMR" id="A0A803KQP8"/>
<keyword evidence="7" id="KW-1185">Reference proteome</keyword>
<keyword evidence="1" id="KW-0479">Metal-binding</keyword>
<evidence type="ECO:0000259" key="5">
    <source>
        <dbReference type="SMART" id="SM00336"/>
    </source>
</evidence>
<name>A0A803KQP8_CHEQI</name>
<dbReference type="PANTHER" id="PTHR31717:SF142">
    <property type="entry name" value="B-BOX DOMAIN PROTEIN 30-RELATED"/>
    <property type="match status" value="1"/>
</dbReference>
<accession>A0A803KQP8</accession>
<sequence length="265" mass="28917">MVEMVNRNCELCSGEASLYCPSDNAFLCYTCDSKVHCANFLVARHVRSLICPNCRKTDGKRFSGAGVPPPSTLFCRDCSPPKTNSGEVADVADDDNDDDSLSSSSSCISSTGDAAEDAAEMTSSSTSSVRKRAKVDVRRRERNSTVVVDLKVEGILVNWCKRMGVVEERDYGKVVNMAVELLSGCLDGITVWPFRVSLAASFWVAIRVCGSRSSSSAASTCQDLRRLEQISGVPAKLILATEAKIARVIKRRRSRKDHEEGWAEC</sequence>
<dbReference type="GeneID" id="110687973"/>
<keyword evidence="3" id="KW-0862">Zinc</keyword>
<keyword evidence="2" id="KW-0863">Zinc-finger</keyword>
<proteinExistence type="predicted"/>
<dbReference type="KEGG" id="cqi:110687973"/>
<dbReference type="SMART" id="SM00336">
    <property type="entry name" value="BBOX"/>
    <property type="match status" value="1"/>
</dbReference>
<gene>
    <name evidence="6" type="primary">LOC110687973</name>
</gene>
<evidence type="ECO:0000256" key="3">
    <source>
        <dbReference type="ARBA" id="ARBA00022833"/>
    </source>
</evidence>